<dbReference type="Proteomes" id="UP000077013">
    <property type="component" value="Unassembled WGS sequence"/>
</dbReference>
<comment type="caution">
    <text evidence="3">The sequence shown here is derived from an EMBL/GenBank/DDBJ whole genome shotgun (WGS) entry which is preliminary data.</text>
</comment>
<feature type="domain" description="Phage terminase large subunit N-terminal" evidence="1">
    <location>
        <begin position="29"/>
        <end position="155"/>
    </location>
</feature>
<dbReference type="EMBL" id="LRXL01000037">
    <property type="protein sequence ID" value="OAB78784.1"/>
    <property type="molecule type" value="Genomic_DNA"/>
</dbReference>
<proteinExistence type="predicted"/>
<dbReference type="PANTHER" id="PTHR39184">
    <property type="match status" value="1"/>
</dbReference>
<feature type="domain" description="Phage terminase large subunit C-terminal" evidence="2">
    <location>
        <begin position="226"/>
        <end position="345"/>
    </location>
</feature>
<evidence type="ECO:0000259" key="1">
    <source>
        <dbReference type="Pfam" id="PF04466"/>
    </source>
</evidence>
<gene>
    <name evidence="3" type="ORF">ULVI_09385</name>
</gene>
<sequence length="364" mass="42054">MIFIYIAISKRNNTVLSIVTESLPNLKTGAIRDFENLLRDMGLYSKFEINQTDRTYKFGSNIIEFFSVQGESNRLGSRRQYLYINEADSITYDTFLALKARTDKTYLDFNPKKKFWVHTELENDDKVDFIKLTYLDNEFIPKSELESILWYKNKYEETGSKYYLNKWKVFGLGELGVVEGGIFEEDKDWSIISELPEEARYIGSSCDFGFSHVTAIVKLYRYYDKIIIDESLFKSSLTTPRIAKHIKNDSELLSTAIPCDSSRPEQVKELRSYGIPCISHKKRDVLSGIDLMHSFEILITSSSENVIDEFRNYCYATDKNGVSLGVPNKSMDKDNSIDAARYGFEYFLSNTRKNNGGFKVYSFG</sequence>
<dbReference type="InterPro" id="IPR052380">
    <property type="entry name" value="Viral_DNA_packaging_terminase"/>
</dbReference>
<name>A0A167HMZ1_9FLAO</name>
<protein>
    <submittedName>
        <fullName evidence="3">Uncharacterized protein</fullName>
    </submittedName>
</protein>
<evidence type="ECO:0000259" key="2">
    <source>
        <dbReference type="Pfam" id="PF17288"/>
    </source>
</evidence>
<organism evidence="3 4">
    <name type="scientific">Cochleicola gelatinilyticus</name>
    <dbReference type="NCBI Taxonomy" id="1763537"/>
    <lineage>
        <taxon>Bacteria</taxon>
        <taxon>Pseudomonadati</taxon>
        <taxon>Bacteroidota</taxon>
        <taxon>Flavobacteriia</taxon>
        <taxon>Flavobacteriales</taxon>
        <taxon>Flavobacteriaceae</taxon>
        <taxon>Cochleicola</taxon>
    </lineage>
</organism>
<dbReference type="InterPro" id="IPR035413">
    <property type="entry name" value="Terminase_L_C"/>
</dbReference>
<dbReference type="Gene3D" id="3.30.420.280">
    <property type="match status" value="1"/>
</dbReference>
<reference evidence="3 4" key="1">
    <citation type="submission" date="2016-02" db="EMBL/GenBank/DDBJ databases">
        <title>Ulvibacter sp. LPB0005, isolated from Thais luteostoma.</title>
        <authorList>
            <person name="Shin S.-K."/>
            <person name="Yi H."/>
        </authorList>
    </citation>
    <scope>NUCLEOTIDE SEQUENCE [LARGE SCALE GENOMIC DNA]</scope>
    <source>
        <strain evidence="3 4">LPB0005</strain>
    </source>
</reference>
<dbReference type="AlphaFoldDB" id="A0A167HMZ1"/>
<evidence type="ECO:0000313" key="4">
    <source>
        <dbReference type="Proteomes" id="UP000077013"/>
    </source>
</evidence>
<dbReference type="Pfam" id="PF17288">
    <property type="entry name" value="Terminase_3C"/>
    <property type="match status" value="1"/>
</dbReference>
<evidence type="ECO:0000313" key="3">
    <source>
        <dbReference type="EMBL" id="OAB78784.1"/>
    </source>
</evidence>
<dbReference type="PANTHER" id="PTHR39184:SF1">
    <property type="entry name" value="PBSX PHAGE TERMINASE LARGE SUBUNIT"/>
    <property type="match status" value="1"/>
</dbReference>
<dbReference type="STRING" id="1763537.ULVI_09385"/>
<dbReference type="InterPro" id="IPR027417">
    <property type="entry name" value="P-loop_NTPase"/>
</dbReference>
<dbReference type="Pfam" id="PF04466">
    <property type="entry name" value="Terminase_3"/>
    <property type="match status" value="1"/>
</dbReference>
<dbReference type="Gene3D" id="3.40.50.300">
    <property type="entry name" value="P-loop containing nucleotide triphosphate hydrolases"/>
    <property type="match status" value="1"/>
</dbReference>
<dbReference type="InterPro" id="IPR035412">
    <property type="entry name" value="Terminase_L_N"/>
</dbReference>
<keyword evidence="4" id="KW-1185">Reference proteome</keyword>
<accession>A0A167HMZ1</accession>